<name>A0A015YJP7_BACFG</name>
<proteinExistence type="predicted"/>
<protein>
    <submittedName>
        <fullName evidence="1">Uncharacterized protein</fullName>
    </submittedName>
</protein>
<evidence type="ECO:0000313" key="2">
    <source>
        <dbReference type="Proteomes" id="UP000022272"/>
    </source>
</evidence>
<reference evidence="1 2" key="1">
    <citation type="submission" date="2014-02" db="EMBL/GenBank/DDBJ databases">
        <authorList>
            <person name="Sears C."/>
            <person name="Carroll K."/>
            <person name="Sack B.R."/>
            <person name="Qadri F."/>
            <person name="Myers L.L."/>
            <person name="Chung G.-T."/>
            <person name="Escheverria P."/>
            <person name="Fraser C.M."/>
            <person name="Sadzewicz L."/>
            <person name="Shefchek K.A."/>
            <person name="Tallon L."/>
            <person name="Das S.P."/>
            <person name="Daugherty S."/>
            <person name="Mongodin E.F."/>
        </authorList>
    </citation>
    <scope>NUCLEOTIDE SEQUENCE [LARGE SCALE GENOMIC DNA]</scope>
    <source>
        <strain evidence="1 2">2-F-2 #4</strain>
    </source>
</reference>
<accession>A0A015YJP7</accession>
<evidence type="ECO:0000313" key="1">
    <source>
        <dbReference type="EMBL" id="EXZ44563.1"/>
    </source>
</evidence>
<sequence length="52" mass="5908">MPYEEKFNDGAFFNDESIIPTIPDVDYDTPIETNGMTDIGDSLRTLPELIQK</sequence>
<dbReference type="Proteomes" id="UP000022272">
    <property type="component" value="Unassembled WGS sequence"/>
</dbReference>
<dbReference type="EMBL" id="JGDM01000056">
    <property type="protein sequence ID" value="EXZ44563.1"/>
    <property type="molecule type" value="Genomic_DNA"/>
</dbReference>
<dbReference type="AlphaFoldDB" id="A0A015YJP7"/>
<comment type="caution">
    <text evidence="1">The sequence shown here is derived from an EMBL/GenBank/DDBJ whole genome shotgun (WGS) entry which is preliminary data.</text>
</comment>
<organism evidence="1 2">
    <name type="scientific">Bacteroides fragilis str. 2-F-2 #4</name>
    <dbReference type="NCBI Taxonomy" id="1339280"/>
    <lineage>
        <taxon>Bacteria</taxon>
        <taxon>Pseudomonadati</taxon>
        <taxon>Bacteroidota</taxon>
        <taxon>Bacteroidia</taxon>
        <taxon>Bacteroidales</taxon>
        <taxon>Bacteroidaceae</taxon>
        <taxon>Bacteroides</taxon>
    </lineage>
</organism>
<gene>
    <name evidence="1" type="ORF">M076_2198</name>
</gene>
<dbReference type="PATRIC" id="fig|1339280.3.peg.2108"/>